<dbReference type="PROSITE" id="PS50206">
    <property type="entry name" value="RHODANESE_3"/>
    <property type="match status" value="1"/>
</dbReference>
<reference evidence="2 3" key="1">
    <citation type="submission" date="2019-11" db="EMBL/GenBank/DDBJ databases">
        <title>Caenimonas koreensis gen. nov., sp. nov., isolated from activated sludge.</title>
        <authorList>
            <person name="Seung H.R."/>
        </authorList>
    </citation>
    <scope>NUCLEOTIDE SEQUENCE [LARGE SCALE GENOMIC DNA]</scope>
    <source>
        <strain evidence="2 3">EMB320</strain>
    </source>
</reference>
<organism evidence="2 3">
    <name type="scientific">Caenimonas koreensis DSM 17982</name>
    <dbReference type="NCBI Taxonomy" id="1121255"/>
    <lineage>
        <taxon>Bacteria</taxon>
        <taxon>Pseudomonadati</taxon>
        <taxon>Pseudomonadota</taxon>
        <taxon>Betaproteobacteria</taxon>
        <taxon>Burkholderiales</taxon>
        <taxon>Comamonadaceae</taxon>
        <taxon>Caenimonas</taxon>
    </lineage>
</organism>
<dbReference type="RefSeq" id="WP_153583800.1">
    <property type="nucleotide sequence ID" value="NZ_WJBU01000003.1"/>
</dbReference>
<dbReference type="PANTHER" id="PTHR43031">
    <property type="entry name" value="FAD-DEPENDENT OXIDOREDUCTASE"/>
    <property type="match status" value="1"/>
</dbReference>
<name>A0A844B4J8_9BURK</name>
<dbReference type="SMART" id="SM00450">
    <property type="entry name" value="RHOD"/>
    <property type="match status" value="1"/>
</dbReference>
<evidence type="ECO:0000259" key="1">
    <source>
        <dbReference type="PROSITE" id="PS50206"/>
    </source>
</evidence>
<comment type="caution">
    <text evidence="2">The sequence shown here is derived from an EMBL/GenBank/DDBJ whole genome shotgun (WGS) entry which is preliminary data.</text>
</comment>
<dbReference type="GO" id="GO:0016740">
    <property type="term" value="F:transferase activity"/>
    <property type="evidence" value="ECO:0007669"/>
    <property type="project" value="UniProtKB-KW"/>
</dbReference>
<feature type="domain" description="Rhodanese" evidence="1">
    <location>
        <begin position="17"/>
        <end position="109"/>
    </location>
</feature>
<evidence type="ECO:0000313" key="2">
    <source>
        <dbReference type="EMBL" id="MRD46457.1"/>
    </source>
</evidence>
<dbReference type="AlphaFoldDB" id="A0A844B4J8"/>
<evidence type="ECO:0000313" key="3">
    <source>
        <dbReference type="Proteomes" id="UP000487350"/>
    </source>
</evidence>
<protein>
    <submittedName>
        <fullName evidence="2">Sulfurtransferase</fullName>
    </submittedName>
</protein>
<proteinExistence type="predicted"/>
<dbReference type="EMBL" id="WJBU01000003">
    <property type="protein sequence ID" value="MRD46457.1"/>
    <property type="molecule type" value="Genomic_DNA"/>
</dbReference>
<dbReference type="InterPro" id="IPR036873">
    <property type="entry name" value="Rhodanese-like_dom_sf"/>
</dbReference>
<dbReference type="Gene3D" id="3.40.250.10">
    <property type="entry name" value="Rhodanese-like domain"/>
    <property type="match status" value="1"/>
</dbReference>
<dbReference type="Pfam" id="PF00581">
    <property type="entry name" value="Rhodanese"/>
    <property type="match status" value="1"/>
</dbReference>
<keyword evidence="3" id="KW-1185">Reference proteome</keyword>
<dbReference type="PANTHER" id="PTHR43031:SF17">
    <property type="entry name" value="SULFURTRANSFERASE YTWF-RELATED"/>
    <property type="match status" value="1"/>
</dbReference>
<dbReference type="OrthoDB" id="9811849at2"/>
<keyword evidence="2" id="KW-0808">Transferase</keyword>
<dbReference type="Proteomes" id="UP000487350">
    <property type="component" value="Unassembled WGS sequence"/>
</dbReference>
<sequence>MIDQVRPADLAAWFQSQGGTATVLDVREPGELRAASITADGFELRVIPMMEVPARLAELNADAPIAVMCHHGARSQRVAMFLAGNGFDRVANIAGGIDAWSQQVDAGVPRY</sequence>
<dbReference type="SUPFAM" id="SSF52821">
    <property type="entry name" value="Rhodanese/Cell cycle control phosphatase"/>
    <property type="match status" value="1"/>
</dbReference>
<dbReference type="InterPro" id="IPR001763">
    <property type="entry name" value="Rhodanese-like_dom"/>
</dbReference>
<accession>A0A844B4J8</accession>
<dbReference type="InterPro" id="IPR050229">
    <property type="entry name" value="GlpE_sulfurtransferase"/>
</dbReference>
<gene>
    <name evidence="2" type="ORF">GHT07_04165</name>
</gene>